<dbReference type="EMBL" id="PP885733">
    <property type="protein sequence ID" value="XCN28254.1"/>
    <property type="molecule type" value="Genomic_DNA"/>
</dbReference>
<organism evidence="1">
    <name type="scientific">Pantoea phage Survivor</name>
    <dbReference type="NCBI Taxonomy" id="3232176"/>
    <lineage>
        <taxon>Viruses</taxon>
        <taxon>Duplodnaviria</taxon>
        <taxon>Heunggongvirae</taxon>
        <taxon>Uroviricota</taxon>
        <taxon>Caudoviricetes</taxon>
    </lineage>
</organism>
<evidence type="ECO:0000313" key="1">
    <source>
        <dbReference type="EMBL" id="XCN28254.1"/>
    </source>
</evidence>
<name>A0AAU8KY99_9CAUD</name>
<sequence>MKQVRTSNFYIHENKKGLSIITNIDVVQSPGLEAHYGEGVHVVLIEYFFEIYGICFYRNNRRLIVDSWGAMRSVFMTELVDDMFKCSGYDFITKDDVINLVDRMFKNDYGYSTPLMLAAEEGLPNTVH</sequence>
<accession>A0AAU8KY99</accession>
<protein>
    <submittedName>
        <fullName evidence="1">Uncharacterized protein</fullName>
    </submittedName>
</protein>
<reference evidence="1" key="1">
    <citation type="submission" date="2024-06" db="EMBL/GenBank/DDBJ databases">
        <authorList>
            <person name="Gannavaram S."/>
            <person name="Nemani S."/>
            <person name="Datta M."/>
            <person name="Picchiottino A."/>
            <person name="Mereddy A."/>
            <person name="Gannavaram N."/>
            <person name="Honeycutt C."/>
            <person name="Tran D."/>
            <person name="Choi K."/>
            <person name="Srinivasan K."/>
            <person name="Johnson A."/>
        </authorList>
    </citation>
    <scope>NUCLEOTIDE SEQUENCE</scope>
</reference>
<proteinExistence type="predicted"/>